<comment type="caution">
    <text evidence="1">The sequence shown here is derived from an EMBL/GenBank/DDBJ whole genome shotgun (WGS) entry which is preliminary data.</text>
</comment>
<gene>
    <name evidence="1" type="ORF">PQR01_00200</name>
</gene>
<accession>A0ACC7N3I1</accession>
<name>A0ACC7N3I1_9BURK</name>
<dbReference type="EMBL" id="JAQQDW010000001">
    <property type="protein sequence ID" value="MFM0101954.1"/>
    <property type="molecule type" value="Genomic_DNA"/>
</dbReference>
<proteinExistence type="predicted"/>
<keyword evidence="2" id="KW-1185">Reference proteome</keyword>
<evidence type="ECO:0000313" key="1">
    <source>
        <dbReference type="EMBL" id="MFM0101954.1"/>
    </source>
</evidence>
<sequence>MNTTTNTGAASLSDEQWYDLAQRHANADWNSNGYLDAIKAVCTDYAALTTPQADAAPILSGHAINEMFLKWSEWTTELGEAISSKNIEGFVSDVRAAIAAGGAQEPDELRAIHDLLHTQDNRITAAPMFAVQQRKRVYGIDTDYEPKIVWTNEEGSEASDDEAAKFEALFDEDGTDCVDGYTRVGYHEYWEFVTACFTEQGCKDYLARNGHNLNETRIYAYGTYRNAEWKAIRDFLMSDRFRVAPAASNGEQEVQS</sequence>
<reference evidence="1 2" key="1">
    <citation type="journal article" date="2024" name="Chem. Sci.">
        <title>Discovery of megapolipeptins by genome mining of a Burkholderiales bacteria collection.</title>
        <authorList>
            <person name="Paulo B.S."/>
            <person name="Recchia M.J.J."/>
            <person name="Lee S."/>
            <person name="Fergusson C.H."/>
            <person name="Romanowski S.B."/>
            <person name="Hernandez A."/>
            <person name="Krull N."/>
            <person name="Liu D.Y."/>
            <person name="Cavanagh H."/>
            <person name="Bos A."/>
            <person name="Gray C.A."/>
            <person name="Murphy B.T."/>
            <person name="Linington R.G."/>
            <person name="Eustaquio A.S."/>
        </authorList>
    </citation>
    <scope>NUCLEOTIDE SEQUENCE [LARGE SCALE GENOMIC DNA]</scope>
    <source>
        <strain evidence="1 2">RL18-126-BIB-B</strain>
    </source>
</reference>
<evidence type="ECO:0000313" key="2">
    <source>
        <dbReference type="Proteomes" id="UP001629235"/>
    </source>
</evidence>
<protein>
    <submittedName>
        <fullName evidence="1">Uncharacterized protein</fullName>
    </submittedName>
</protein>
<dbReference type="Proteomes" id="UP001629235">
    <property type="component" value="Unassembled WGS sequence"/>
</dbReference>
<organism evidence="1 2">
    <name type="scientific">Paraburkholderia rhynchosiae</name>
    <dbReference type="NCBI Taxonomy" id="487049"/>
    <lineage>
        <taxon>Bacteria</taxon>
        <taxon>Pseudomonadati</taxon>
        <taxon>Pseudomonadota</taxon>
        <taxon>Betaproteobacteria</taxon>
        <taxon>Burkholderiales</taxon>
        <taxon>Burkholderiaceae</taxon>
        <taxon>Paraburkholderia</taxon>
    </lineage>
</organism>